<keyword evidence="1" id="KW-0812">Transmembrane</keyword>
<organism evidence="2 3">
    <name type="scientific">Chitinivibrio alkaliphilus ACht1</name>
    <dbReference type="NCBI Taxonomy" id="1313304"/>
    <lineage>
        <taxon>Bacteria</taxon>
        <taxon>Pseudomonadati</taxon>
        <taxon>Fibrobacterota</taxon>
        <taxon>Chitinivibrionia</taxon>
        <taxon>Chitinivibrionales</taxon>
        <taxon>Chitinivibrionaceae</taxon>
        <taxon>Chitinivibrio</taxon>
    </lineage>
</organism>
<feature type="transmembrane region" description="Helical" evidence="1">
    <location>
        <begin position="145"/>
        <end position="163"/>
    </location>
</feature>
<dbReference type="RefSeq" id="WP_022636904.1">
    <property type="nucleotide sequence ID" value="NZ_ASJR01000011.1"/>
</dbReference>
<keyword evidence="1" id="KW-0472">Membrane</keyword>
<evidence type="ECO:0008006" key="4">
    <source>
        <dbReference type="Google" id="ProtNLM"/>
    </source>
</evidence>
<keyword evidence="1" id="KW-1133">Transmembrane helix</keyword>
<reference evidence="2 3" key="1">
    <citation type="journal article" date="2013" name="Environ. Microbiol.">
        <title>Genome analysis of Chitinivibrio alkaliphilus gen. nov., sp. nov., a novel extremely haloalkaliphilic anaerobic chitinolytic bacterium from the candidate phylum Termite Group 3.</title>
        <authorList>
            <person name="Sorokin D.Y."/>
            <person name="Gumerov V.M."/>
            <person name="Rakitin A.L."/>
            <person name="Beletsky A.V."/>
            <person name="Damste J.S."/>
            <person name="Muyzer G."/>
            <person name="Mardanov A.V."/>
            <person name="Ravin N.V."/>
        </authorList>
    </citation>
    <scope>NUCLEOTIDE SEQUENCE [LARGE SCALE GENOMIC DNA]</scope>
    <source>
        <strain evidence="2 3">ACht1</strain>
    </source>
</reference>
<evidence type="ECO:0000313" key="2">
    <source>
        <dbReference type="EMBL" id="ERP31585.1"/>
    </source>
</evidence>
<name>U7DB04_9BACT</name>
<accession>U7DB04</accession>
<feature type="transmembrane region" description="Helical" evidence="1">
    <location>
        <begin position="12"/>
        <end position="33"/>
    </location>
</feature>
<dbReference type="EMBL" id="ASJR01000011">
    <property type="protein sequence ID" value="ERP31585.1"/>
    <property type="molecule type" value="Genomic_DNA"/>
</dbReference>
<protein>
    <recommendedName>
        <fullName evidence="4">MFS transporter</fullName>
    </recommendedName>
</protein>
<dbReference type="Proteomes" id="UP000017148">
    <property type="component" value="Unassembled WGS sequence"/>
</dbReference>
<feature type="transmembrane region" description="Helical" evidence="1">
    <location>
        <begin position="169"/>
        <end position="186"/>
    </location>
</feature>
<sequence length="275" mass="30849">MDKPGKKQQLARLLYFIFGATIVGETGVTSLIVSEVGVSVLSKLNFINGVLLFLLPTFFFSQIDSSHRGNLLQKTLRAAIGIVSILFILYTLSAAADLTFYTAFLLILYPLSYLLKTILFLTFWTVAVDVNDTMEAKLSFPEITAWGFIGGLSGAIASRLLLIPFSPEFILLFWVFLYILAYLYTAKFNSIYGQHLVPIEAISGRSKNTRSLIGDIKEILTMPLVKNIGYLYFFTYIAIFMLDYFFGLLPVLSIKTLLILRGFNSHFILLIVLSP</sequence>
<feature type="transmembrane region" description="Helical" evidence="1">
    <location>
        <begin position="45"/>
        <end position="63"/>
    </location>
</feature>
<evidence type="ECO:0000256" key="1">
    <source>
        <dbReference type="SAM" id="Phobius"/>
    </source>
</evidence>
<keyword evidence="3" id="KW-1185">Reference proteome</keyword>
<feature type="transmembrane region" description="Helical" evidence="1">
    <location>
        <begin position="98"/>
        <end position="124"/>
    </location>
</feature>
<feature type="transmembrane region" description="Helical" evidence="1">
    <location>
        <begin position="75"/>
        <end position="92"/>
    </location>
</feature>
<gene>
    <name evidence="2" type="ORF">CALK_1448</name>
</gene>
<comment type="caution">
    <text evidence="2">The sequence shown here is derived from an EMBL/GenBank/DDBJ whole genome shotgun (WGS) entry which is preliminary data.</text>
</comment>
<dbReference type="AlphaFoldDB" id="U7DB04"/>
<feature type="transmembrane region" description="Helical" evidence="1">
    <location>
        <begin position="227"/>
        <end position="246"/>
    </location>
</feature>
<proteinExistence type="predicted"/>
<evidence type="ECO:0000313" key="3">
    <source>
        <dbReference type="Proteomes" id="UP000017148"/>
    </source>
</evidence>
<feature type="transmembrane region" description="Helical" evidence="1">
    <location>
        <begin position="252"/>
        <end position="273"/>
    </location>
</feature>
<dbReference type="STRING" id="1313304.CALK_1448"/>